<dbReference type="AlphaFoldDB" id="A0A2J6TAZ4"/>
<feature type="region of interest" description="Disordered" evidence="1">
    <location>
        <begin position="108"/>
        <end position="129"/>
    </location>
</feature>
<evidence type="ECO:0000313" key="2">
    <source>
        <dbReference type="EMBL" id="PMD60153.1"/>
    </source>
</evidence>
<dbReference type="EMBL" id="KZ613791">
    <property type="protein sequence ID" value="PMD60153.1"/>
    <property type="molecule type" value="Genomic_DNA"/>
</dbReference>
<reference evidence="2 3" key="1">
    <citation type="submission" date="2016-04" db="EMBL/GenBank/DDBJ databases">
        <title>A degradative enzymes factory behind the ericoid mycorrhizal symbiosis.</title>
        <authorList>
            <consortium name="DOE Joint Genome Institute"/>
            <person name="Martino E."/>
            <person name="Morin E."/>
            <person name="Grelet G."/>
            <person name="Kuo A."/>
            <person name="Kohler A."/>
            <person name="Daghino S."/>
            <person name="Barry K."/>
            <person name="Choi C."/>
            <person name="Cichocki N."/>
            <person name="Clum A."/>
            <person name="Copeland A."/>
            <person name="Hainaut M."/>
            <person name="Haridas S."/>
            <person name="Labutti K."/>
            <person name="Lindquist E."/>
            <person name="Lipzen A."/>
            <person name="Khouja H.-R."/>
            <person name="Murat C."/>
            <person name="Ohm R."/>
            <person name="Olson A."/>
            <person name="Spatafora J."/>
            <person name="Veneault-Fourrey C."/>
            <person name="Henrissat B."/>
            <person name="Grigoriev I."/>
            <person name="Martin F."/>
            <person name="Perotto S."/>
        </authorList>
    </citation>
    <scope>NUCLEOTIDE SEQUENCE [LARGE SCALE GENOMIC DNA]</scope>
    <source>
        <strain evidence="2 3">E</strain>
    </source>
</reference>
<dbReference type="OrthoDB" id="3532334at2759"/>
<dbReference type="GeneID" id="36580578"/>
<evidence type="ECO:0000256" key="1">
    <source>
        <dbReference type="SAM" id="MobiDB-lite"/>
    </source>
</evidence>
<sequence>MTTRTLTAIEKTISLPAPDGRVYDFTKTAEEAPHTVQISVPPNSSFKGPLPYWNEQFKLLFTCISGRVHTFWGTGPYSNVDSFFGAGSSETYDAFTLHFWQRPEQWQTNKSYSHSGPQNHQGDEHEHLSGLDRDLEKGIDQQGVTDPQDILTVAISPSPNYWDQAHCRRHELLHRNWASMELDAALYPSLPTTPLLIRLLFKLPRFLFPDLLRNWLIAYFLSIQMLVLFSVFDHHPNLGAWPLMSLYALIKFPRYFGPWPPQIPQWVCRCQWASMLFVSHWKVWLWSGIGTRVLGMQAVYEEYTPERLRDALDLIPGEPSP</sequence>
<gene>
    <name evidence="2" type="ORF">K444DRAFT_398226</name>
</gene>
<evidence type="ECO:0000313" key="3">
    <source>
        <dbReference type="Proteomes" id="UP000235371"/>
    </source>
</evidence>
<accession>A0A2J6TAZ4</accession>
<protein>
    <submittedName>
        <fullName evidence="2">Uncharacterized protein</fullName>
    </submittedName>
</protein>
<keyword evidence="3" id="KW-1185">Reference proteome</keyword>
<dbReference type="Proteomes" id="UP000235371">
    <property type="component" value="Unassembled WGS sequence"/>
</dbReference>
<proteinExistence type="predicted"/>
<dbReference type="RefSeq" id="XP_024737057.1">
    <property type="nucleotide sequence ID" value="XM_024872498.1"/>
</dbReference>
<organism evidence="2 3">
    <name type="scientific">Hyaloscypha bicolor E</name>
    <dbReference type="NCBI Taxonomy" id="1095630"/>
    <lineage>
        <taxon>Eukaryota</taxon>
        <taxon>Fungi</taxon>
        <taxon>Dikarya</taxon>
        <taxon>Ascomycota</taxon>
        <taxon>Pezizomycotina</taxon>
        <taxon>Leotiomycetes</taxon>
        <taxon>Helotiales</taxon>
        <taxon>Hyaloscyphaceae</taxon>
        <taxon>Hyaloscypha</taxon>
        <taxon>Hyaloscypha bicolor</taxon>
    </lineage>
</organism>
<feature type="compositionally biased region" description="Polar residues" evidence="1">
    <location>
        <begin position="108"/>
        <end position="120"/>
    </location>
</feature>
<name>A0A2J6TAZ4_9HELO</name>
<dbReference type="InParanoid" id="A0A2J6TAZ4"/>